<protein>
    <submittedName>
        <fullName evidence="1">Uncharacterized protein</fullName>
    </submittedName>
</protein>
<dbReference type="PaxDb" id="4113-PGSC0003DMT400055170"/>
<dbReference type="EnsemblPlants" id="PGSC0003DMT400055170">
    <property type="protein sequence ID" value="PGSC0003DMT400055170"/>
    <property type="gene ID" value="PGSC0003DMG402021412"/>
</dbReference>
<keyword evidence="2" id="KW-1185">Reference proteome</keyword>
<dbReference type="Gramene" id="PGSC0003DMT400055170">
    <property type="protein sequence ID" value="PGSC0003DMT400055170"/>
    <property type="gene ID" value="PGSC0003DMG402021412"/>
</dbReference>
<name>M1BXG6_SOLTU</name>
<sequence length="52" mass="6027">MEILKPDKEQWRSILPTASQILRVTPTKQTVPFTGGANCVWTRFFNHNSQPR</sequence>
<evidence type="ECO:0000313" key="1">
    <source>
        <dbReference type="EnsemblPlants" id="PGSC0003DMT400055170"/>
    </source>
</evidence>
<reference evidence="1" key="2">
    <citation type="submission" date="2015-06" db="UniProtKB">
        <authorList>
            <consortium name="EnsemblPlants"/>
        </authorList>
    </citation>
    <scope>IDENTIFICATION</scope>
    <source>
        <strain evidence="1">DM1-3 516 R44</strain>
    </source>
</reference>
<reference evidence="2" key="1">
    <citation type="journal article" date="2011" name="Nature">
        <title>Genome sequence and analysis of the tuber crop potato.</title>
        <authorList>
            <consortium name="The Potato Genome Sequencing Consortium"/>
        </authorList>
    </citation>
    <scope>NUCLEOTIDE SEQUENCE [LARGE SCALE GENOMIC DNA]</scope>
    <source>
        <strain evidence="2">cv. DM1-3 516 R44</strain>
    </source>
</reference>
<accession>M1BXG6</accession>
<dbReference type="Proteomes" id="UP000011115">
    <property type="component" value="Unassembled WGS sequence"/>
</dbReference>
<dbReference type="InParanoid" id="M1BXG6"/>
<dbReference type="HOGENOM" id="CLU_3091080_0_0_1"/>
<evidence type="ECO:0000313" key="2">
    <source>
        <dbReference type="Proteomes" id="UP000011115"/>
    </source>
</evidence>
<organism evidence="1 2">
    <name type="scientific">Solanum tuberosum</name>
    <name type="common">Potato</name>
    <dbReference type="NCBI Taxonomy" id="4113"/>
    <lineage>
        <taxon>Eukaryota</taxon>
        <taxon>Viridiplantae</taxon>
        <taxon>Streptophyta</taxon>
        <taxon>Embryophyta</taxon>
        <taxon>Tracheophyta</taxon>
        <taxon>Spermatophyta</taxon>
        <taxon>Magnoliopsida</taxon>
        <taxon>eudicotyledons</taxon>
        <taxon>Gunneridae</taxon>
        <taxon>Pentapetalae</taxon>
        <taxon>asterids</taxon>
        <taxon>lamiids</taxon>
        <taxon>Solanales</taxon>
        <taxon>Solanaceae</taxon>
        <taxon>Solanoideae</taxon>
        <taxon>Solaneae</taxon>
        <taxon>Solanum</taxon>
    </lineage>
</organism>
<proteinExistence type="predicted"/>
<dbReference type="AlphaFoldDB" id="M1BXG6"/>